<keyword evidence="21" id="KW-1185">Reference proteome</keyword>
<dbReference type="EC" id="3.4.19.12" evidence="5"/>
<dbReference type="GO" id="GO:0048471">
    <property type="term" value="C:perinuclear region of cytoplasm"/>
    <property type="evidence" value="ECO:0007669"/>
    <property type="project" value="UniProtKB-SubCell"/>
</dbReference>
<organism evidence="21">
    <name type="scientific">Camponotus floridanus</name>
    <name type="common">Florida carpenter ant</name>
    <dbReference type="NCBI Taxonomy" id="104421"/>
    <lineage>
        <taxon>Eukaryota</taxon>
        <taxon>Metazoa</taxon>
        <taxon>Ecdysozoa</taxon>
        <taxon>Arthropoda</taxon>
        <taxon>Hexapoda</taxon>
        <taxon>Insecta</taxon>
        <taxon>Pterygota</taxon>
        <taxon>Neoptera</taxon>
        <taxon>Endopterygota</taxon>
        <taxon>Hymenoptera</taxon>
        <taxon>Apocrita</taxon>
        <taxon>Aculeata</taxon>
        <taxon>Formicoidea</taxon>
        <taxon>Formicidae</taxon>
        <taxon>Formicinae</taxon>
        <taxon>Camponotus</taxon>
    </lineage>
</organism>
<dbReference type="InterPro" id="IPR038765">
    <property type="entry name" value="Papain-like_cys_pep_sf"/>
</dbReference>
<dbReference type="PROSITE" id="PS50271">
    <property type="entry name" value="ZF_UBP"/>
    <property type="match status" value="1"/>
</dbReference>
<dbReference type="SUPFAM" id="SSF54001">
    <property type="entry name" value="Cysteine proteinases"/>
    <property type="match status" value="1"/>
</dbReference>
<dbReference type="OMA" id="CENIDCI"/>
<dbReference type="PANTHER" id="PTHR21646">
    <property type="entry name" value="UBIQUITIN CARBOXYL-TERMINAL HYDROLASE"/>
    <property type="match status" value="1"/>
</dbReference>
<evidence type="ECO:0000256" key="13">
    <source>
        <dbReference type="ARBA" id="ARBA00022801"/>
    </source>
</evidence>
<evidence type="ECO:0000256" key="7">
    <source>
        <dbReference type="ARBA" id="ARBA00022583"/>
    </source>
</evidence>
<evidence type="ECO:0000256" key="3">
    <source>
        <dbReference type="ARBA" id="ARBA00004556"/>
    </source>
</evidence>
<feature type="compositionally biased region" description="Polar residues" evidence="17">
    <location>
        <begin position="647"/>
        <end position="663"/>
    </location>
</feature>
<evidence type="ECO:0000256" key="5">
    <source>
        <dbReference type="ARBA" id="ARBA00012759"/>
    </source>
</evidence>
<feature type="domain" description="DUSP" evidence="19">
    <location>
        <begin position="409"/>
        <end position="504"/>
    </location>
</feature>
<dbReference type="InterPro" id="IPR001394">
    <property type="entry name" value="Peptidase_C19_UCH"/>
</dbReference>
<feature type="domain" description="DUSP" evidence="19">
    <location>
        <begin position="512"/>
        <end position="612"/>
    </location>
</feature>
<dbReference type="InterPro" id="IPR001607">
    <property type="entry name" value="Znf_UBP"/>
</dbReference>
<comment type="similarity">
    <text evidence="4">Belongs to the peptidase C19 family. USP20/USP33 subfamily.</text>
</comment>
<evidence type="ECO:0000256" key="16">
    <source>
        <dbReference type="PROSITE-ProRule" id="PRU00502"/>
    </source>
</evidence>
<feature type="region of interest" description="Disordered" evidence="17">
    <location>
        <begin position="232"/>
        <end position="328"/>
    </location>
</feature>
<evidence type="ECO:0000256" key="9">
    <source>
        <dbReference type="ARBA" id="ARBA00022723"/>
    </source>
</evidence>
<evidence type="ECO:0000256" key="8">
    <source>
        <dbReference type="ARBA" id="ARBA00022670"/>
    </source>
</evidence>
<dbReference type="OrthoDB" id="73004at2759"/>
<comment type="subcellular location">
    <subcellularLocation>
        <location evidence="2">Cytoplasm</location>
        <location evidence="2">Cytoskeleton</location>
        <location evidence="2">Microtubule organizing center</location>
        <location evidence="2">Centrosome</location>
    </subcellularLocation>
    <subcellularLocation>
        <location evidence="3">Cytoplasm</location>
        <location evidence="3">Perinuclear region</location>
    </subcellularLocation>
</comment>
<evidence type="ECO:0000256" key="6">
    <source>
        <dbReference type="ARBA" id="ARBA00022490"/>
    </source>
</evidence>
<dbReference type="FunCoup" id="E2B062">
    <property type="interactions" value="155"/>
</dbReference>
<evidence type="ECO:0000256" key="12">
    <source>
        <dbReference type="ARBA" id="ARBA00022786"/>
    </source>
</evidence>
<dbReference type="PROSITE" id="PS51283">
    <property type="entry name" value="DUSP"/>
    <property type="match status" value="2"/>
</dbReference>
<keyword evidence="12" id="KW-0833">Ubl conjugation pathway</keyword>
<dbReference type="FunFam" id="3.30.2230.10:FF:000001">
    <property type="entry name" value="Ubiquitinyl hydrolase 1"/>
    <property type="match status" value="1"/>
</dbReference>
<comment type="catalytic activity">
    <reaction evidence="1">
        <text>Thiol-dependent hydrolysis of ester, thioester, amide, peptide and isopeptide bonds formed by the C-terminal Gly of ubiquitin (a 76-residue protein attached to proteins as an intracellular targeting signal).</text>
        <dbReference type="EC" id="3.4.19.12"/>
    </reaction>
</comment>
<feature type="domain" description="UBP-type" evidence="18">
    <location>
        <begin position="6"/>
        <end position="115"/>
    </location>
</feature>
<keyword evidence="14" id="KW-0862">Zinc</keyword>
<feature type="compositionally biased region" description="Basic residues" evidence="17">
    <location>
        <begin position="319"/>
        <end position="328"/>
    </location>
</feature>
<keyword evidence="9" id="KW-0479">Metal-binding</keyword>
<dbReference type="InParanoid" id="E2B062"/>
<gene>
    <name evidence="20" type="ORF">EAG_06030</name>
</gene>
<evidence type="ECO:0000256" key="11">
    <source>
        <dbReference type="ARBA" id="ARBA00022771"/>
    </source>
</evidence>
<accession>E2B062</accession>
<dbReference type="SMART" id="SM00695">
    <property type="entry name" value="DUSP"/>
    <property type="match status" value="2"/>
</dbReference>
<keyword evidence="8" id="KW-0645">Protease</keyword>
<proteinExistence type="inferred from homology"/>
<evidence type="ECO:0000259" key="19">
    <source>
        <dbReference type="PROSITE" id="PS51283"/>
    </source>
</evidence>
<dbReference type="Pfam" id="PF02148">
    <property type="entry name" value="zf-UBP"/>
    <property type="match status" value="1"/>
</dbReference>
<dbReference type="Pfam" id="PF06337">
    <property type="entry name" value="DUSP"/>
    <property type="match status" value="2"/>
</dbReference>
<dbReference type="Pfam" id="PF00443">
    <property type="entry name" value="UCH"/>
    <property type="match status" value="1"/>
</dbReference>
<evidence type="ECO:0000256" key="2">
    <source>
        <dbReference type="ARBA" id="ARBA00004300"/>
    </source>
</evidence>
<dbReference type="GO" id="GO:0006897">
    <property type="term" value="P:endocytosis"/>
    <property type="evidence" value="ECO:0007669"/>
    <property type="project" value="UniProtKB-KW"/>
</dbReference>
<dbReference type="STRING" id="104421.E2B062"/>
<dbReference type="PANTHER" id="PTHR21646:SF86">
    <property type="entry name" value="UBIQUITIN CARBOXYL-TERMINAL HYDROLASE"/>
    <property type="match status" value="1"/>
</dbReference>
<evidence type="ECO:0000256" key="4">
    <source>
        <dbReference type="ARBA" id="ARBA00008269"/>
    </source>
</evidence>
<sequence length="682" mass="77549">MPLVVRNCPHLANRGDLAFIEALMTREERFAKCSDCDISGPNLWLCLFPDCRWVGCAETHLDHSTIHNQTYPTHCAHMNLSTKRIWCYACKSEAIAKHVPSPPLSPTQVEFKTMGNKFAGDAPGGSESKLDGLDRLMFDKFYGDWVANRINSEKGNSFNERSDSPDSTDSDESKDFSGKPRGIRTVHPMFRGYHQHDTQEFLRCFMDQLHEELKEHIEDDRDVQLRLKGLGDHSSEDEDEAEIDGNASSQSDAEYETCDSGVSEQSSLSDEGERGTKRRYSRVSQTEKLRNKFTNRNLKKSNMEPAFAPPQRSPQNSPAKHRTKKQMKTRSIISDTFDGKLLSSVQCLTCDRISTRIETFQDLSLPIPSRDHIDMLHQGSLTPQKAGPCSDVVYVTNQSGWLSWFLQWMRSWFWGPVTMELMEISSRELSDLNFFVSRQWINRFNTFSEPGPIDNSDFLCPHGGVIPVRAHFVDKISMPIPQAVWEYLYNAFGGGPACTHLYECPICEEKYESLQKRRQYEMELFQRLNHTTDNHTAIYALAMAWLRQWQSFVRGKETQPPGPIDNNSIVVNKNGQNSLKVGSDYGQIPEELWQFFLTTYGGGPELMLHSCQRPVPTQPNVSIHSVSNPNLIDSNLKCNRIEAKSNKLTTTRSSETISQQDSAIESLLSSSDSHQTQRDVSE</sequence>
<dbReference type="GO" id="GO:0006508">
    <property type="term" value="P:proteolysis"/>
    <property type="evidence" value="ECO:0007669"/>
    <property type="project" value="UniProtKB-KW"/>
</dbReference>
<keyword evidence="10" id="KW-0677">Repeat</keyword>
<dbReference type="AlphaFoldDB" id="E2B062"/>
<evidence type="ECO:0000256" key="10">
    <source>
        <dbReference type="ARBA" id="ARBA00022737"/>
    </source>
</evidence>
<keyword evidence="15" id="KW-0206">Cytoskeleton</keyword>
<reference evidence="20 21" key="1">
    <citation type="journal article" date="2010" name="Science">
        <title>Genomic comparison of the ants Camponotus floridanus and Harpegnathos saltator.</title>
        <authorList>
            <person name="Bonasio R."/>
            <person name="Zhang G."/>
            <person name="Ye C."/>
            <person name="Mutti N.S."/>
            <person name="Fang X."/>
            <person name="Qin N."/>
            <person name="Donahue G."/>
            <person name="Yang P."/>
            <person name="Li Q."/>
            <person name="Li C."/>
            <person name="Zhang P."/>
            <person name="Huang Z."/>
            <person name="Berger S.L."/>
            <person name="Reinberg D."/>
            <person name="Wang J."/>
            <person name="Liebig J."/>
        </authorList>
    </citation>
    <scope>NUCLEOTIDE SEQUENCE [LARGE SCALE GENOMIC DNA]</scope>
    <source>
        <strain evidence="21">C129</strain>
    </source>
</reference>
<dbReference type="SUPFAM" id="SSF57850">
    <property type="entry name" value="RING/U-box"/>
    <property type="match status" value="1"/>
</dbReference>
<dbReference type="Proteomes" id="UP000000311">
    <property type="component" value="Unassembled WGS sequence"/>
</dbReference>
<evidence type="ECO:0000256" key="15">
    <source>
        <dbReference type="ARBA" id="ARBA00023212"/>
    </source>
</evidence>
<evidence type="ECO:0000313" key="21">
    <source>
        <dbReference type="Proteomes" id="UP000000311"/>
    </source>
</evidence>
<keyword evidence="6" id="KW-0963">Cytoplasm</keyword>
<dbReference type="InterPro" id="IPR006615">
    <property type="entry name" value="Pept_C19_DUSP"/>
</dbReference>
<feature type="compositionally biased region" description="Polar residues" evidence="17">
    <location>
        <begin position="260"/>
        <end position="269"/>
    </location>
</feature>
<dbReference type="Gene3D" id="3.30.2230.10">
    <property type="entry name" value="DUSP-like"/>
    <property type="match status" value="2"/>
</dbReference>
<evidence type="ECO:0000256" key="1">
    <source>
        <dbReference type="ARBA" id="ARBA00000707"/>
    </source>
</evidence>
<dbReference type="GO" id="GO:0005813">
    <property type="term" value="C:centrosome"/>
    <property type="evidence" value="ECO:0007669"/>
    <property type="project" value="UniProtKB-SubCell"/>
</dbReference>
<dbReference type="GO" id="GO:0004843">
    <property type="term" value="F:cysteine-type deubiquitinase activity"/>
    <property type="evidence" value="ECO:0007669"/>
    <property type="project" value="UniProtKB-EC"/>
</dbReference>
<dbReference type="InterPro" id="IPR013083">
    <property type="entry name" value="Znf_RING/FYVE/PHD"/>
</dbReference>
<feature type="region of interest" description="Disordered" evidence="17">
    <location>
        <begin position="154"/>
        <end position="187"/>
    </location>
</feature>
<keyword evidence="13 20" id="KW-0378">Hydrolase</keyword>
<dbReference type="Gene3D" id="3.30.40.10">
    <property type="entry name" value="Zinc/RING finger domain, C3HC4 (zinc finger)"/>
    <property type="match status" value="1"/>
</dbReference>
<evidence type="ECO:0000313" key="20">
    <source>
        <dbReference type="EMBL" id="EFN60919.1"/>
    </source>
</evidence>
<keyword evidence="7" id="KW-0254">Endocytosis</keyword>
<name>E2B062_CAMFO</name>
<evidence type="ECO:0000256" key="14">
    <source>
        <dbReference type="ARBA" id="ARBA00022833"/>
    </source>
</evidence>
<evidence type="ECO:0000256" key="17">
    <source>
        <dbReference type="SAM" id="MobiDB-lite"/>
    </source>
</evidence>
<dbReference type="EMBL" id="GL444408">
    <property type="protein sequence ID" value="EFN60919.1"/>
    <property type="molecule type" value="Genomic_DNA"/>
</dbReference>
<dbReference type="SUPFAM" id="SSF143791">
    <property type="entry name" value="DUSP-like"/>
    <property type="match status" value="2"/>
</dbReference>
<keyword evidence="11 16" id="KW-0863">Zinc-finger</keyword>
<dbReference type="InterPro" id="IPR035927">
    <property type="entry name" value="DUSP-like_sf"/>
</dbReference>
<protein>
    <recommendedName>
        <fullName evidence="5">ubiquitinyl hydrolase 1</fullName>
        <ecNumber evidence="5">3.4.19.12</ecNumber>
    </recommendedName>
</protein>
<dbReference type="GO" id="GO:0016579">
    <property type="term" value="P:protein deubiquitination"/>
    <property type="evidence" value="ECO:0007669"/>
    <property type="project" value="InterPro"/>
</dbReference>
<dbReference type="Gene3D" id="3.90.70.10">
    <property type="entry name" value="Cysteine proteinases"/>
    <property type="match status" value="1"/>
</dbReference>
<dbReference type="InterPro" id="IPR050185">
    <property type="entry name" value="Ub_carboxyl-term_hydrolase"/>
</dbReference>
<evidence type="ECO:0000259" key="18">
    <source>
        <dbReference type="PROSITE" id="PS50271"/>
    </source>
</evidence>
<dbReference type="GO" id="GO:0008270">
    <property type="term" value="F:zinc ion binding"/>
    <property type="evidence" value="ECO:0007669"/>
    <property type="project" value="UniProtKB-KW"/>
</dbReference>
<feature type="region of interest" description="Disordered" evidence="17">
    <location>
        <begin position="647"/>
        <end position="682"/>
    </location>
</feature>